<evidence type="ECO:0000313" key="2">
    <source>
        <dbReference type="Proteomes" id="UP000223913"/>
    </source>
</evidence>
<organism evidence="1 2">
    <name type="scientific">Flavilitoribacter nigricans (strain ATCC 23147 / DSM 23189 / NBRC 102662 / NCIMB 1420 / SS-2)</name>
    <name type="common">Lewinella nigricans</name>
    <dbReference type="NCBI Taxonomy" id="1122177"/>
    <lineage>
        <taxon>Bacteria</taxon>
        <taxon>Pseudomonadati</taxon>
        <taxon>Bacteroidota</taxon>
        <taxon>Saprospiria</taxon>
        <taxon>Saprospirales</taxon>
        <taxon>Lewinellaceae</taxon>
        <taxon>Flavilitoribacter</taxon>
    </lineage>
</organism>
<dbReference type="RefSeq" id="WP_099155942.1">
    <property type="nucleotide sequence ID" value="NZ_PDUD01000085.1"/>
</dbReference>
<keyword evidence="2" id="KW-1185">Reference proteome</keyword>
<protein>
    <submittedName>
        <fullName evidence="1">Uncharacterized protein</fullName>
    </submittedName>
</protein>
<gene>
    <name evidence="1" type="ORF">CRP01_41140</name>
</gene>
<evidence type="ECO:0000313" key="1">
    <source>
        <dbReference type="EMBL" id="PHN00669.1"/>
    </source>
</evidence>
<dbReference type="AlphaFoldDB" id="A0A2D0MXP0"/>
<dbReference type="Proteomes" id="UP000223913">
    <property type="component" value="Unassembled WGS sequence"/>
</dbReference>
<name>A0A2D0MXP0_FLAN2</name>
<accession>A0A2D0MXP0</accession>
<proteinExistence type="predicted"/>
<sequence>MNKNITRQDAIKEMSVENGYRPKVWRKASDKPIRFLSLEHQRRYEITMLLEQMLNTMTDREFEDLKKRVELNEQAKDAQGNLFK</sequence>
<comment type="caution">
    <text evidence="1">The sequence shown here is derived from an EMBL/GenBank/DDBJ whole genome shotgun (WGS) entry which is preliminary data.</text>
</comment>
<dbReference type="EMBL" id="PDUD01000085">
    <property type="protein sequence ID" value="PHN00669.1"/>
    <property type="molecule type" value="Genomic_DNA"/>
</dbReference>
<reference evidence="1 2" key="1">
    <citation type="submission" date="2017-10" db="EMBL/GenBank/DDBJ databases">
        <title>The draft genome sequence of Lewinella nigricans NBRC 102662.</title>
        <authorList>
            <person name="Wang K."/>
        </authorList>
    </citation>
    <scope>NUCLEOTIDE SEQUENCE [LARGE SCALE GENOMIC DNA]</scope>
    <source>
        <strain evidence="1 2">NBRC 102662</strain>
    </source>
</reference>